<organism evidence="1 2">
    <name type="scientific">Candidatus Roizmanbacteria bacterium CG22_combo_CG10-13_8_21_14_all_35_9</name>
    <dbReference type="NCBI Taxonomy" id="1974861"/>
    <lineage>
        <taxon>Bacteria</taxon>
        <taxon>Candidatus Roizmaniibacteriota</taxon>
    </lineage>
</organism>
<name>A0A2H0BZP6_9BACT</name>
<evidence type="ECO:0000313" key="1">
    <source>
        <dbReference type="EMBL" id="PIP63122.1"/>
    </source>
</evidence>
<gene>
    <name evidence="1" type="ORF">COW98_00325</name>
</gene>
<accession>A0A2H0BZP6</accession>
<reference evidence="1 2" key="1">
    <citation type="submission" date="2017-09" db="EMBL/GenBank/DDBJ databases">
        <title>Depth-based differentiation of microbial function through sediment-hosted aquifers and enrichment of novel symbionts in the deep terrestrial subsurface.</title>
        <authorList>
            <person name="Probst A.J."/>
            <person name="Ladd B."/>
            <person name="Jarett J.K."/>
            <person name="Geller-Mcgrath D.E."/>
            <person name="Sieber C.M."/>
            <person name="Emerson J.B."/>
            <person name="Anantharaman K."/>
            <person name="Thomas B.C."/>
            <person name="Malmstrom R."/>
            <person name="Stieglmeier M."/>
            <person name="Klingl A."/>
            <person name="Woyke T."/>
            <person name="Ryan C.M."/>
            <person name="Banfield J.F."/>
        </authorList>
    </citation>
    <scope>NUCLEOTIDE SEQUENCE [LARGE SCALE GENOMIC DNA]</scope>
    <source>
        <strain evidence="1">CG22_combo_CG10-13_8_21_14_all_35_9</strain>
    </source>
</reference>
<comment type="caution">
    <text evidence="1">The sequence shown here is derived from an EMBL/GenBank/DDBJ whole genome shotgun (WGS) entry which is preliminary data.</text>
</comment>
<dbReference type="EMBL" id="PCTB01000011">
    <property type="protein sequence ID" value="PIP63122.1"/>
    <property type="molecule type" value="Genomic_DNA"/>
</dbReference>
<sequence length="96" mass="11606">MKKFRFNEDKDKILKEKRGLGFKDIIKAINKGKLIKIIDNPNKKQYLKQKIYLILIKDYVFAVPCIEEEQYIFLKTIYPSRKYTKKYLIKIKNSTK</sequence>
<dbReference type="Proteomes" id="UP000231021">
    <property type="component" value="Unassembled WGS sequence"/>
</dbReference>
<protein>
    <submittedName>
        <fullName evidence="1">Toxin</fullName>
    </submittedName>
</protein>
<evidence type="ECO:0000313" key="2">
    <source>
        <dbReference type="Proteomes" id="UP000231021"/>
    </source>
</evidence>
<dbReference type="AlphaFoldDB" id="A0A2H0BZP6"/>
<proteinExistence type="predicted"/>